<evidence type="ECO:0000313" key="3">
    <source>
        <dbReference type="EMBL" id="QGV80185.1"/>
    </source>
</evidence>
<evidence type="ECO:0000259" key="2">
    <source>
        <dbReference type="Pfam" id="PF00905"/>
    </source>
</evidence>
<accession>A0A6I6FLJ3</accession>
<feature type="transmembrane region" description="Helical" evidence="1">
    <location>
        <begin position="7"/>
        <end position="26"/>
    </location>
</feature>
<dbReference type="PANTHER" id="PTHR30627:SF24">
    <property type="entry name" value="PENICILLIN-BINDING PROTEIN 4B"/>
    <property type="match status" value="1"/>
</dbReference>
<evidence type="ECO:0000313" key="4">
    <source>
        <dbReference type="Proteomes" id="UP000422572"/>
    </source>
</evidence>
<dbReference type="EMBL" id="CP034279">
    <property type="protein sequence ID" value="QGV80185.1"/>
    <property type="molecule type" value="Genomic_DNA"/>
</dbReference>
<gene>
    <name evidence="3" type="ORF">EIZ62_19540</name>
</gene>
<dbReference type="SUPFAM" id="SSF56601">
    <property type="entry name" value="beta-lactamase/transpeptidase-like"/>
    <property type="match status" value="1"/>
</dbReference>
<name>A0A6I6FLJ3_9ACTN</name>
<dbReference type="GO" id="GO:0005886">
    <property type="term" value="C:plasma membrane"/>
    <property type="evidence" value="ECO:0007669"/>
    <property type="project" value="TreeGrafter"/>
</dbReference>
<evidence type="ECO:0000256" key="1">
    <source>
        <dbReference type="SAM" id="Phobius"/>
    </source>
</evidence>
<dbReference type="AlphaFoldDB" id="A0A6I6FLJ3"/>
<keyword evidence="1" id="KW-0472">Membrane</keyword>
<reference evidence="3 4" key="1">
    <citation type="submission" date="2018-12" db="EMBL/GenBank/DDBJ databases">
        <title>Complete genome sequence of Streptomyces ficellus NRRL8067, the producer of ficellomycin, feldamycin and nojirimycin.</title>
        <authorList>
            <person name="Zhang H."/>
            <person name="Yue R."/>
            <person name="Liu Y."/>
            <person name="Li M."/>
            <person name="Mu H."/>
            <person name="Zhang J."/>
        </authorList>
    </citation>
    <scope>NUCLEOTIDE SEQUENCE [LARGE SCALE GENOMIC DNA]</scope>
    <source>
        <strain evidence="3 4">NRRL 8067</strain>
    </source>
</reference>
<dbReference type="PANTHER" id="PTHR30627">
    <property type="entry name" value="PEPTIDOGLYCAN D,D-TRANSPEPTIDASE"/>
    <property type="match status" value="1"/>
</dbReference>
<keyword evidence="1" id="KW-1133">Transmembrane helix</keyword>
<proteinExistence type="predicted"/>
<dbReference type="GO" id="GO:0071972">
    <property type="term" value="F:peptidoglycan L,D-transpeptidase activity"/>
    <property type="evidence" value="ECO:0007669"/>
    <property type="project" value="TreeGrafter"/>
</dbReference>
<dbReference type="Pfam" id="PF00905">
    <property type="entry name" value="Transpeptidase"/>
    <property type="match status" value="1"/>
</dbReference>
<keyword evidence="4" id="KW-1185">Reference proteome</keyword>
<feature type="domain" description="Penicillin-binding protein transpeptidase" evidence="2">
    <location>
        <begin position="268"/>
        <end position="542"/>
    </location>
</feature>
<sequence length="545" mass="55749">MRSGAKVAVVGGVFIVVAGGVGYGAYHVLYGADDGGGPVTTSAAAPREAGSGPVTAEETRRTAKDFLAAWAAGDAAAAGELTDDAGTATPAVAGFRTEAHVSKAVITPGEPVGPKVPFTVDATVTYEGKSKRLTYASELTVVRGVTTGLPLVDWKPSVLHPKLTEQSALRTGEAPSPPVKAVDHDGVELTPEKYPSLRPVLDQLREKYGEDAGGKPGIETWIDSTVEGRADQTLLTLAKGVPGKLVTTLDADVQAAAERAVKRYGESSVVAIKPSTGEIRAVANNRQDAFNAAFEGKQAPGSTLKIVTAAMLLEKGLVGADRPAECPKEVMYQGRTFHNLAHFDLPSGSTFNESFKRSCNTAFIKLIDDVKNDAALGEEARDVFGIGLNWQTGVVSWDGSVPAETGGVAAAQYIGQGTVQMNALNVASITATAKNGSFRQPVIVPPGLDDREIATASRPLEGSAAGQLRDMMRATATSGTGAAAMAGVGGDKGAKTGSAEVGGQADSNSWFAGFADDLAAAAVVQAGGHGGDAAGPVVAAVLKAR</sequence>
<dbReference type="InterPro" id="IPR001460">
    <property type="entry name" value="PCN-bd_Tpept"/>
</dbReference>
<dbReference type="OrthoDB" id="5241017at2"/>
<dbReference type="InterPro" id="IPR012338">
    <property type="entry name" value="Beta-lactam/transpept-like"/>
</dbReference>
<dbReference type="GO" id="GO:0008658">
    <property type="term" value="F:penicillin binding"/>
    <property type="evidence" value="ECO:0007669"/>
    <property type="project" value="InterPro"/>
</dbReference>
<organism evidence="3 4">
    <name type="scientific">Streptomyces ficellus</name>
    <dbReference type="NCBI Taxonomy" id="1977088"/>
    <lineage>
        <taxon>Bacteria</taxon>
        <taxon>Bacillati</taxon>
        <taxon>Actinomycetota</taxon>
        <taxon>Actinomycetes</taxon>
        <taxon>Kitasatosporales</taxon>
        <taxon>Streptomycetaceae</taxon>
        <taxon>Streptomyces</taxon>
    </lineage>
</organism>
<dbReference type="RefSeq" id="WP_156693912.1">
    <property type="nucleotide sequence ID" value="NZ_CP034279.1"/>
</dbReference>
<dbReference type="Gene3D" id="3.40.710.10">
    <property type="entry name" value="DD-peptidase/beta-lactamase superfamily"/>
    <property type="match status" value="1"/>
</dbReference>
<dbReference type="GO" id="GO:0071555">
    <property type="term" value="P:cell wall organization"/>
    <property type="evidence" value="ECO:0007669"/>
    <property type="project" value="TreeGrafter"/>
</dbReference>
<dbReference type="KEGG" id="sfic:EIZ62_19540"/>
<keyword evidence="1" id="KW-0812">Transmembrane</keyword>
<dbReference type="Proteomes" id="UP000422572">
    <property type="component" value="Chromosome"/>
</dbReference>
<protein>
    <submittedName>
        <fullName evidence="3">Penicillin-binding protein</fullName>
    </submittedName>
</protein>
<dbReference type="InterPro" id="IPR050515">
    <property type="entry name" value="Beta-lactam/transpept"/>
</dbReference>